<dbReference type="PROSITE" id="PS51155">
    <property type="entry name" value="CHIT_BIND_RR_2"/>
    <property type="match status" value="1"/>
</dbReference>
<protein>
    <recommendedName>
        <fullName evidence="6">Cuticle protein</fullName>
    </recommendedName>
</protein>
<evidence type="ECO:0000256" key="2">
    <source>
        <dbReference type="PROSITE-ProRule" id="PRU00497"/>
    </source>
</evidence>
<dbReference type="InterPro" id="IPR051217">
    <property type="entry name" value="Insect_Cuticle_Struc_Prot"/>
</dbReference>
<dbReference type="Pfam" id="PF00379">
    <property type="entry name" value="Chitin_bind_4"/>
    <property type="match status" value="1"/>
</dbReference>
<dbReference type="EMBL" id="JAVRJZ010000015">
    <property type="protein sequence ID" value="KAK2712260.1"/>
    <property type="molecule type" value="Genomic_DNA"/>
</dbReference>
<evidence type="ECO:0000313" key="4">
    <source>
        <dbReference type="EMBL" id="KAK2712261.1"/>
    </source>
</evidence>
<accession>A0AA88HUF4</accession>
<dbReference type="PANTHER" id="PTHR12236">
    <property type="entry name" value="STRUCTURAL CONTITUENT OF CUTICLE"/>
    <property type="match status" value="1"/>
</dbReference>
<dbReference type="EMBL" id="JAVRJZ010000015">
    <property type="protein sequence ID" value="KAK2712261.1"/>
    <property type="molecule type" value="Genomic_DNA"/>
</dbReference>
<evidence type="ECO:0008006" key="6">
    <source>
        <dbReference type="Google" id="ProtNLM"/>
    </source>
</evidence>
<feature type="region of interest" description="Disordered" evidence="3">
    <location>
        <begin position="261"/>
        <end position="298"/>
    </location>
</feature>
<dbReference type="InterPro" id="IPR000618">
    <property type="entry name" value="Insect_cuticle"/>
</dbReference>
<dbReference type="InterPro" id="IPR031311">
    <property type="entry name" value="CHIT_BIND_RR_consensus"/>
</dbReference>
<comment type="caution">
    <text evidence="4">The sequence shown here is derived from an EMBL/GenBank/DDBJ whole genome shotgun (WGS) entry which is preliminary data.</text>
</comment>
<dbReference type="GO" id="GO:0031012">
    <property type="term" value="C:extracellular matrix"/>
    <property type="evidence" value="ECO:0007669"/>
    <property type="project" value="TreeGrafter"/>
</dbReference>
<proteinExistence type="predicted"/>
<dbReference type="Proteomes" id="UP001187531">
    <property type="component" value="Unassembled WGS sequence"/>
</dbReference>
<keyword evidence="1 2" id="KW-0193">Cuticle</keyword>
<evidence type="ECO:0000313" key="5">
    <source>
        <dbReference type="Proteomes" id="UP001187531"/>
    </source>
</evidence>
<dbReference type="GO" id="GO:0005615">
    <property type="term" value="C:extracellular space"/>
    <property type="evidence" value="ECO:0007669"/>
    <property type="project" value="TreeGrafter"/>
</dbReference>
<dbReference type="GO" id="GO:0042302">
    <property type="term" value="F:structural constituent of cuticle"/>
    <property type="evidence" value="ECO:0007669"/>
    <property type="project" value="UniProtKB-UniRule"/>
</dbReference>
<sequence>MALYLATFLKAKANIARNSNAGIAGKGESGSGVQPKSDLHTSASYRYHDEHKDYKHHPMPYYFSYGVKDDYYYNLFGHEEKGDGKGGVKGSYHVKLPDGKTQIVKYHADHYKGYNADVYYEGVYGKGGHYKSHHDNHYNHKHHDYHQYDNKYKHSHYDHGHHGYKHDHKHDYGHKHSHGYGHHDYSDYHGRENRGREMNSINPHDSLAKHRETHQKPGFIPLYQSSSTPLLNGARSRSYGQHWPFDYQSQENKGRELDSVGQRGNLVNHGSKDPTFTPVYIQSSEPVSTGPRSNNQSTKMNALKKDAMKNYPQAQGYEVVQGFLYS</sequence>
<dbReference type="AlphaFoldDB" id="A0AA88HUF4"/>
<feature type="compositionally biased region" description="Polar residues" evidence="3">
    <location>
        <begin position="280"/>
        <end position="298"/>
    </location>
</feature>
<evidence type="ECO:0000256" key="1">
    <source>
        <dbReference type="ARBA" id="ARBA00022460"/>
    </source>
</evidence>
<keyword evidence="5" id="KW-1185">Reference proteome</keyword>
<gene>
    <name evidence="4" type="ORF">QYM36_011073</name>
</gene>
<dbReference type="PANTHER" id="PTHR12236:SF79">
    <property type="entry name" value="CUTICULAR PROTEIN 50CB-RELATED"/>
    <property type="match status" value="1"/>
</dbReference>
<name>A0AA88HUF4_ARTSF</name>
<reference evidence="4" key="1">
    <citation type="submission" date="2023-07" db="EMBL/GenBank/DDBJ databases">
        <title>Chromosome-level genome assembly of Artemia franciscana.</title>
        <authorList>
            <person name="Jo E."/>
        </authorList>
    </citation>
    <scope>NUCLEOTIDE SEQUENCE</scope>
    <source>
        <tissue evidence="4">Whole body</tissue>
    </source>
</reference>
<organism evidence="4 5">
    <name type="scientific">Artemia franciscana</name>
    <name type="common">Brine shrimp</name>
    <name type="synonym">Artemia sanfranciscana</name>
    <dbReference type="NCBI Taxonomy" id="6661"/>
    <lineage>
        <taxon>Eukaryota</taxon>
        <taxon>Metazoa</taxon>
        <taxon>Ecdysozoa</taxon>
        <taxon>Arthropoda</taxon>
        <taxon>Crustacea</taxon>
        <taxon>Branchiopoda</taxon>
        <taxon>Anostraca</taxon>
        <taxon>Artemiidae</taxon>
        <taxon>Artemia</taxon>
    </lineage>
</organism>
<dbReference type="PROSITE" id="PS00233">
    <property type="entry name" value="CHIT_BIND_RR_1"/>
    <property type="match status" value="1"/>
</dbReference>
<evidence type="ECO:0000256" key="3">
    <source>
        <dbReference type="SAM" id="MobiDB-lite"/>
    </source>
</evidence>